<sequence length="76" mass="8478">MKKNIWAFLAIGLALLFFLKGDISHIFSSEYEVVSVSNGAVQVVNVKTGVPTQIFDDQLVRQALNGEIKKGDLIRW</sequence>
<organism evidence="1 2">
    <name type="scientific">Collibacillus ludicampi</name>
    <dbReference type="NCBI Taxonomy" id="2771369"/>
    <lineage>
        <taxon>Bacteria</taxon>
        <taxon>Bacillati</taxon>
        <taxon>Bacillota</taxon>
        <taxon>Bacilli</taxon>
        <taxon>Bacillales</taxon>
        <taxon>Alicyclobacillaceae</taxon>
        <taxon>Collibacillus</taxon>
    </lineage>
</organism>
<dbReference type="AlphaFoldDB" id="A0AAV4LF11"/>
<reference evidence="1" key="1">
    <citation type="journal article" date="2023" name="Int. J. Syst. Evol. Microbiol.">
        <title>Collibacillus ludicampi gen. nov., sp. nov., a new soil bacterium of the family Alicyclobacillaceae.</title>
        <authorList>
            <person name="Jojima T."/>
            <person name="Ioku Y."/>
            <person name="Fukuta Y."/>
            <person name="Shirasaka N."/>
            <person name="Matsumura Y."/>
            <person name="Mori M."/>
        </authorList>
    </citation>
    <scope>NUCLEOTIDE SEQUENCE</scope>
    <source>
        <strain evidence="1">TP075</strain>
    </source>
</reference>
<name>A0AAV4LF11_9BACL</name>
<dbReference type="EMBL" id="BOQE01000001">
    <property type="protein sequence ID" value="GIM46278.1"/>
    <property type="molecule type" value="Genomic_DNA"/>
</dbReference>
<proteinExistence type="predicted"/>
<keyword evidence="2" id="KW-1185">Reference proteome</keyword>
<gene>
    <name evidence="1" type="ORF">DNHGIG_18270</name>
</gene>
<comment type="caution">
    <text evidence="1">The sequence shown here is derived from an EMBL/GenBank/DDBJ whole genome shotgun (WGS) entry which is preliminary data.</text>
</comment>
<evidence type="ECO:0000313" key="2">
    <source>
        <dbReference type="Proteomes" id="UP001057291"/>
    </source>
</evidence>
<evidence type="ECO:0000313" key="1">
    <source>
        <dbReference type="EMBL" id="GIM46278.1"/>
    </source>
</evidence>
<accession>A0AAV4LF11</accession>
<dbReference type="Proteomes" id="UP001057291">
    <property type="component" value="Unassembled WGS sequence"/>
</dbReference>
<protein>
    <submittedName>
        <fullName evidence="1">Uncharacterized protein</fullName>
    </submittedName>
</protein>
<dbReference type="RefSeq" id="WP_282199398.1">
    <property type="nucleotide sequence ID" value="NZ_BOQE01000001.1"/>
</dbReference>